<dbReference type="Gene3D" id="3.40.1520.10">
    <property type="entry name" value="Ta1353-like"/>
    <property type="match status" value="1"/>
</dbReference>
<evidence type="ECO:0008006" key="3">
    <source>
        <dbReference type="Google" id="ProtNLM"/>
    </source>
</evidence>
<dbReference type="AlphaFoldDB" id="A0A520KY36"/>
<evidence type="ECO:0000313" key="1">
    <source>
        <dbReference type="EMBL" id="RZN71942.1"/>
    </source>
</evidence>
<comment type="caution">
    <text evidence="1">The sequence shown here is derived from an EMBL/GenBank/DDBJ whole genome shotgun (WGS) entry which is preliminary data.</text>
</comment>
<accession>A0A520KY36</accession>
<name>A0A520KY36_9EURY</name>
<protein>
    <recommendedName>
        <fullName evidence="3">Adenosine monophosphate-protein transferase</fullName>
    </recommendedName>
</protein>
<evidence type="ECO:0000313" key="2">
    <source>
        <dbReference type="Proteomes" id="UP000320766"/>
    </source>
</evidence>
<dbReference type="SUPFAM" id="SSF103165">
    <property type="entry name" value="Ta1353-like"/>
    <property type="match status" value="1"/>
</dbReference>
<proteinExistence type="predicted"/>
<dbReference type="InterPro" id="IPR036902">
    <property type="entry name" value="Ta1353-like_sf"/>
</dbReference>
<sequence>MDLELKVVEIEPSDGVNVIVGQSHFIKTVEDIYEAIVNTVPQAKFGVAFCEASLQRLVRHAGNDPELEKIAAEKAMEIGAGHSFIIYLKEAFPINILGRIKDVPEVCTIFCASADPIQLIIAKTEQGRGIVGVIDGFDPIGIEGEDDIESRKKILRMLGYKF</sequence>
<dbReference type="Pfam" id="PF04008">
    <property type="entry name" value="Adenosine_kin"/>
    <property type="match status" value="1"/>
</dbReference>
<dbReference type="PANTHER" id="PTHR36155">
    <property type="entry name" value="BLL5354 PROTEIN"/>
    <property type="match status" value="1"/>
</dbReference>
<gene>
    <name evidence="1" type="ORF">EF807_02010</name>
</gene>
<dbReference type="InterPro" id="IPR007153">
    <property type="entry name" value="Adenosine_kinase"/>
</dbReference>
<dbReference type="PANTHER" id="PTHR36155:SF1">
    <property type="entry name" value="BLL5354 PROTEIN"/>
    <property type="match status" value="1"/>
</dbReference>
<dbReference type="Proteomes" id="UP000320766">
    <property type="component" value="Unassembled WGS sequence"/>
</dbReference>
<dbReference type="EMBL" id="RXIL01000035">
    <property type="protein sequence ID" value="RZN71942.1"/>
    <property type="molecule type" value="Genomic_DNA"/>
</dbReference>
<organism evidence="1 2">
    <name type="scientific">Candidatus Methanolliviera hydrocarbonicum</name>
    <dbReference type="NCBI Taxonomy" id="2491085"/>
    <lineage>
        <taxon>Archaea</taxon>
        <taxon>Methanobacteriati</taxon>
        <taxon>Methanobacteriota</taxon>
        <taxon>Candidatus Methanoliparia</taxon>
        <taxon>Candidatus Methanoliparales</taxon>
        <taxon>Candidatus Methanollivieraceae</taxon>
        <taxon>Candidatus Methanolliviera</taxon>
    </lineage>
</organism>
<reference evidence="1 2" key="1">
    <citation type="journal article" date="2019" name="Nat. Microbiol.">
        <title>Wide diversity of methane and short-chain alkane metabolisms in uncultured archaea.</title>
        <authorList>
            <person name="Borrel G."/>
            <person name="Adam P.S."/>
            <person name="McKay L.J."/>
            <person name="Chen L.X."/>
            <person name="Sierra-Garcia I.N."/>
            <person name="Sieber C.M."/>
            <person name="Letourneur Q."/>
            <person name="Ghozlane A."/>
            <person name="Andersen G.L."/>
            <person name="Li W.J."/>
            <person name="Hallam S.J."/>
            <person name="Muyzer G."/>
            <person name="de Oliveira V.M."/>
            <person name="Inskeep W.P."/>
            <person name="Banfield J.F."/>
            <person name="Gribaldo S."/>
        </authorList>
    </citation>
    <scope>NUCLEOTIDE SEQUENCE [LARGE SCALE GENOMIC DNA]</scope>
    <source>
        <strain evidence="1">NM1b</strain>
    </source>
</reference>